<protein>
    <submittedName>
        <fullName evidence="1">Uncharacterized protein</fullName>
    </submittedName>
</protein>
<evidence type="ECO:0000313" key="1">
    <source>
        <dbReference type="EMBL" id="MCI94375.1"/>
    </source>
</evidence>
<dbReference type="Proteomes" id="UP000265520">
    <property type="component" value="Unassembled WGS sequence"/>
</dbReference>
<sequence>VPCAVRRLG</sequence>
<organism evidence="1 2">
    <name type="scientific">Trifolium medium</name>
    <dbReference type="NCBI Taxonomy" id="97028"/>
    <lineage>
        <taxon>Eukaryota</taxon>
        <taxon>Viridiplantae</taxon>
        <taxon>Streptophyta</taxon>
        <taxon>Embryophyta</taxon>
        <taxon>Tracheophyta</taxon>
        <taxon>Spermatophyta</taxon>
        <taxon>Magnoliopsida</taxon>
        <taxon>eudicotyledons</taxon>
        <taxon>Gunneridae</taxon>
        <taxon>Pentapetalae</taxon>
        <taxon>rosids</taxon>
        <taxon>fabids</taxon>
        <taxon>Fabales</taxon>
        <taxon>Fabaceae</taxon>
        <taxon>Papilionoideae</taxon>
        <taxon>50 kb inversion clade</taxon>
        <taxon>NPAAA clade</taxon>
        <taxon>Hologalegina</taxon>
        <taxon>IRL clade</taxon>
        <taxon>Trifolieae</taxon>
        <taxon>Trifolium</taxon>
    </lineage>
</organism>
<feature type="non-terminal residue" evidence="1">
    <location>
        <position position="1"/>
    </location>
</feature>
<dbReference type="EMBL" id="LXQA011354553">
    <property type="protein sequence ID" value="MCI94375.1"/>
    <property type="molecule type" value="Genomic_DNA"/>
</dbReference>
<comment type="caution">
    <text evidence="1">The sequence shown here is derived from an EMBL/GenBank/DDBJ whole genome shotgun (WGS) entry which is preliminary data.</text>
</comment>
<accession>A0A392W632</accession>
<evidence type="ECO:0000313" key="2">
    <source>
        <dbReference type="Proteomes" id="UP000265520"/>
    </source>
</evidence>
<proteinExistence type="predicted"/>
<keyword evidence="2" id="KW-1185">Reference proteome</keyword>
<reference evidence="1 2" key="1">
    <citation type="journal article" date="2018" name="Front. Plant Sci.">
        <title>Red Clover (Trifolium pratense) and Zigzag Clover (T. medium) - A Picture of Genomic Similarities and Differences.</title>
        <authorList>
            <person name="Dluhosova J."/>
            <person name="Istvanek J."/>
            <person name="Nedelnik J."/>
            <person name="Repkova J."/>
        </authorList>
    </citation>
    <scope>NUCLEOTIDE SEQUENCE [LARGE SCALE GENOMIC DNA]</scope>
    <source>
        <strain evidence="2">cv. 10/8</strain>
        <tissue evidence="1">Leaf</tissue>
    </source>
</reference>
<name>A0A392W632_9FABA</name>